<sequence>MAKTKAFTKKQEAQYNMLERVDNIALRHDQIVNAIPALRRHFARMRQIKATLSRIRNARFTRSEGATENKAGAGGLLIESMQAVGSTLLAFANDTGNFGLAELTDRTPTSFTRLRDGELPGLAARYLSAARQWATELADFGLTEESITDLEANKGRYEEWAQAPANAISDAKGKTSDLKTGFADVAILLRDKVDPLVRGLVKRFPDLSRDYKEARIIRRNPVVSKTEAPTA</sequence>
<dbReference type="RefSeq" id="WP_131852031.1">
    <property type="nucleotide sequence ID" value="NZ_SKFH01000013.1"/>
</dbReference>
<evidence type="ECO:0000313" key="2">
    <source>
        <dbReference type="Proteomes" id="UP000295164"/>
    </source>
</evidence>
<keyword evidence="2" id="KW-1185">Reference proteome</keyword>
<proteinExistence type="predicted"/>
<dbReference type="AlphaFoldDB" id="A0A4R4E444"/>
<accession>A0A4R4E444</accession>
<gene>
    <name evidence="1" type="ORF">E0486_10025</name>
</gene>
<protein>
    <submittedName>
        <fullName evidence="1">Uncharacterized protein</fullName>
    </submittedName>
</protein>
<comment type="caution">
    <text evidence="1">The sequence shown here is derived from an EMBL/GenBank/DDBJ whole genome shotgun (WGS) entry which is preliminary data.</text>
</comment>
<organism evidence="1 2">
    <name type="scientific">Flaviaesturariibacter aridisoli</name>
    <dbReference type="NCBI Taxonomy" id="2545761"/>
    <lineage>
        <taxon>Bacteria</taxon>
        <taxon>Pseudomonadati</taxon>
        <taxon>Bacteroidota</taxon>
        <taxon>Chitinophagia</taxon>
        <taxon>Chitinophagales</taxon>
        <taxon>Chitinophagaceae</taxon>
        <taxon>Flaviaestuariibacter</taxon>
    </lineage>
</organism>
<dbReference type="OrthoDB" id="1115963at2"/>
<evidence type="ECO:0000313" key="1">
    <source>
        <dbReference type="EMBL" id="TCZ71408.1"/>
    </source>
</evidence>
<reference evidence="1 2" key="1">
    <citation type="submission" date="2019-03" db="EMBL/GenBank/DDBJ databases">
        <authorList>
            <person name="Kim M.K.M."/>
        </authorList>
    </citation>
    <scope>NUCLEOTIDE SEQUENCE [LARGE SCALE GENOMIC DNA]</scope>
    <source>
        <strain evidence="1 2">17J68-15</strain>
    </source>
</reference>
<dbReference type="EMBL" id="SKFH01000013">
    <property type="protein sequence ID" value="TCZ71408.1"/>
    <property type="molecule type" value="Genomic_DNA"/>
</dbReference>
<name>A0A4R4E444_9BACT</name>
<dbReference type="Proteomes" id="UP000295164">
    <property type="component" value="Unassembled WGS sequence"/>
</dbReference>